<protein>
    <submittedName>
        <fullName evidence="1">Uncharacterized protein</fullName>
    </submittedName>
</protein>
<dbReference type="EMBL" id="CR555306">
    <property type="protein sequence ID" value="CAI07764.1"/>
    <property type="molecule type" value="Genomic_DNA"/>
</dbReference>
<evidence type="ECO:0000313" key="2">
    <source>
        <dbReference type="Proteomes" id="UP000006552"/>
    </source>
</evidence>
<dbReference type="Proteomes" id="UP000006552">
    <property type="component" value="Chromosome"/>
</dbReference>
<dbReference type="HOGENOM" id="CLU_1657209_0_0_4"/>
<name>Q5P4J9_AROAE</name>
<reference evidence="1 2" key="1">
    <citation type="journal article" date="2005" name="Arch. Microbiol.">
        <title>The genome sequence of an anaerobic aromatic-degrading denitrifying bacterium, strain EbN1.</title>
        <authorList>
            <person name="Rabus R."/>
            <person name="Kube M."/>
            <person name="Heider J."/>
            <person name="Beck A."/>
            <person name="Heitmann K."/>
            <person name="Widdel F."/>
            <person name="Reinhardt R."/>
        </authorList>
    </citation>
    <scope>NUCLEOTIDE SEQUENCE [LARGE SCALE GENOMIC DNA]</scope>
    <source>
        <strain evidence="1 2">EbN1</strain>
    </source>
</reference>
<organism evidence="1 2">
    <name type="scientific">Aromatoleum aromaticum (strain DSM 19018 / LMG 30748 / EbN1)</name>
    <name type="common">Azoarcus sp. (strain EbN1)</name>
    <dbReference type="NCBI Taxonomy" id="76114"/>
    <lineage>
        <taxon>Bacteria</taxon>
        <taxon>Pseudomonadati</taxon>
        <taxon>Pseudomonadota</taxon>
        <taxon>Betaproteobacteria</taxon>
        <taxon>Rhodocyclales</taxon>
        <taxon>Rhodocyclaceae</taxon>
        <taxon>Aromatoleum</taxon>
    </lineage>
</organism>
<accession>Q5P4J9</accession>
<evidence type="ECO:0000313" key="1">
    <source>
        <dbReference type="EMBL" id="CAI07764.1"/>
    </source>
</evidence>
<dbReference type="STRING" id="76114.ebA2910"/>
<sequence length="159" mass="17558">MKHPEYLDDFRVAAMQIGDAIVAVENHAHFTFRHDAQARADVGKGAQQFRLGDDAVDHLCCGRRIIRGDVAVDIFQPIQRLGRPSQFRHERILRTTSSWLTLRPARASAKPRSTMPSKASSRMISSKLASSGCASITSRNRLLALGFSFTCAVISHLLG</sequence>
<dbReference type="AlphaFoldDB" id="Q5P4J9"/>
<dbReference type="KEGG" id="eba:ebA2910"/>
<proteinExistence type="predicted"/>
<gene>
    <name evidence="1" type="ORF">ebA2910</name>
</gene>
<keyword evidence="2" id="KW-1185">Reference proteome</keyword>